<dbReference type="EMBL" id="LSYV01000425">
    <property type="protein sequence ID" value="KXZ41498.1"/>
    <property type="molecule type" value="Genomic_DNA"/>
</dbReference>
<evidence type="ECO:0000256" key="4">
    <source>
        <dbReference type="SAM" id="MobiDB-lite"/>
    </source>
</evidence>
<keyword evidence="1" id="KW-0677">Repeat</keyword>
<dbReference type="InterPro" id="IPR002110">
    <property type="entry name" value="Ankyrin_rpt"/>
</dbReference>
<dbReference type="PROSITE" id="PS50297">
    <property type="entry name" value="ANK_REP_REGION"/>
    <property type="match status" value="4"/>
</dbReference>
<organism evidence="5 6">
    <name type="scientific">Gonium pectorale</name>
    <name type="common">Green alga</name>
    <dbReference type="NCBI Taxonomy" id="33097"/>
    <lineage>
        <taxon>Eukaryota</taxon>
        <taxon>Viridiplantae</taxon>
        <taxon>Chlorophyta</taxon>
        <taxon>core chlorophytes</taxon>
        <taxon>Chlorophyceae</taxon>
        <taxon>CS clade</taxon>
        <taxon>Chlamydomonadales</taxon>
        <taxon>Volvocaceae</taxon>
        <taxon>Gonium</taxon>
    </lineage>
</organism>
<proteinExistence type="predicted"/>
<keyword evidence="6" id="KW-1185">Reference proteome</keyword>
<dbReference type="Pfam" id="PF13857">
    <property type="entry name" value="Ank_5"/>
    <property type="match status" value="1"/>
</dbReference>
<dbReference type="Pfam" id="PF12796">
    <property type="entry name" value="Ank_2"/>
    <property type="match status" value="1"/>
</dbReference>
<dbReference type="AlphaFoldDB" id="A0A150FV92"/>
<sequence length="593" mass="60893">MRGAATNIGQHHGEDLADYRQQALQSLRKYMRGAVSLSLPNVSLEDGDVRDLLAALPRLQLLDAPGERKLTHAAVLAIAEVNTATAQRRSTTRSSLEPNTDGGSDGHGTAAGPDAPPSCPIPLRILNLQRCFQLHCSSLDALLATPGLGCLALSHLDFGRWPSRVGADVDAGLKSCGIKALALHNCLRLHGPALAALASAVGAGARFLLLGGSTLALAVFHACTSPPPLPLRAAELLASAYKPTLTTAAATVEAHLSAARHIVAAVLDMPHLVALELSFFPPPLVACVRRVLADEEATGRSRVDVWDFATDVGSLLAARRTLRSVLRVARPGDAGEGDGGSTSDPRVSSRGGEALDEQAAALLLRCAVNCSSVTRSTPLHLAAERGQAGGVEELLAAGAVVDARDTAGSTPLFLAAEAGHAGVLGRLLAAGADPRQGNAAGESPLYIAALRGHLGCVQALLEHCKARRIEWQDPELYGDAWTPLHAAAVANRADVAACLLQAAGAAGAGELVVAPNKYGQSVLHVAARKGSSQLLRLLLSAGGAAGVLGSRDGSGNTPVDVAMKNRHVAALAEFRRLIGGSAGGQQPAATARA</sequence>
<dbReference type="PANTHER" id="PTHR24198">
    <property type="entry name" value="ANKYRIN REPEAT AND PROTEIN KINASE DOMAIN-CONTAINING PROTEIN"/>
    <property type="match status" value="1"/>
</dbReference>
<feature type="region of interest" description="Disordered" evidence="4">
    <location>
        <begin position="330"/>
        <end position="351"/>
    </location>
</feature>
<keyword evidence="2 3" id="KW-0040">ANK repeat</keyword>
<dbReference type="STRING" id="33097.A0A150FV92"/>
<dbReference type="PROSITE" id="PS50088">
    <property type="entry name" value="ANK_REPEAT"/>
    <property type="match status" value="4"/>
</dbReference>
<evidence type="ECO:0000256" key="2">
    <source>
        <dbReference type="ARBA" id="ARBA00023043"/>
    </source>
</evidence>
<dbReference type="Proteomes" id="UP000075714">
    <property type="component" value="Unassembled WGS sequence"/>
</dbReference>
<name>A0A150FV92_GONPE</name>
<protein>
    <submittedName>
        <fullName evidence="5">Uncharacterized protein</fullName>
    </submittedName>
</protein>
<dbReference type="Pfam" id="PF00023">
    <property type="entry name" value="Ank"/>
    <property type="match status" value="1"/>
</dbReference>
<gene>
    <name evidence="5" type="ORF">GPECTOR_428g298</name>
</gene>
<accession>A0A150FV92</accession>
<dbReference type="Gene3D" id="1.25.40.20">
    <property type="entry name" value="Ankyrin repeat-containing domain"/>
    <property type="match status" value="2"/>
</dbReference>
<dbReference type="OrthoDB" id="7729168at2759"/>
<evidence type="ECO:0000313" key="5">
    <source>
        <dbReference type="EMBL" id="KXZ41498.1"/>
    </source>
</evidence>
<dbReference type="SMART" id="SM00248">
    <property type="entry name" value="ANK"/>
    <property type="match status" value="5"/>
</dbReference>
<feature type="repeat" description="ANK" evidence="3">
    <location>
        <begin position="374"/>
        <end position="406"/>
    </location>
</feature>
<reference evidence="6" key="1">
    <citation type="journal article" date="2016" name="Nat. Commun.">
        <title>The Gonium pectorale genome demonstrates co-option of cell cycle regulation during the evolution of multicellularity.</title>
        <authorList>
            <person name="Hanschen E.R."/>
            <person name="Marriage T.N."/>
            <person name="Ferris P.J."/>
            <person name="Hamaji T."/>
            <person name="Toyoda A."/>
            <person name="Fujiyama A."/>
            <person name="Neme R."/>
            <person name="Noguchi H."/>
            <person name="Minakuchi Y."/>
            <person name="Suzuki M."/>
            <person name="Kawai-Toyooka H."/>
            <person name="Smith D.R."/>
            <person name="Sparks H."/>
            <person name="Anderson J."/>
            <person name="Bakaric R."/>
            <person name="Luria V."/>
            <person name="Karger A."/>
            <person name="Kirschner M.W."/>
            <person name="Durand P.M."/>
            <person name="Michod R.E."/>
            <person name="Nozaki H."/>
            <person name="Olson B.J."/>
        </authorList>
    </citation>
    <scope>NUCLEOTIDE SEQUENCE [LARGE SCALE GENOMIC DNA]</scope>
    <source>
        <strain evidence="6">NIES-2863</strain>
    </source>
</reference>
<evidence type="ECO:0000313" key="6">
    <source>
        <dbReference type="Proteomes" id="UP000075714"/>
    </source>
</evidence>
<dbReference type="PANTHER" id="PTHR24198:SF194">
    <property type="entry name" value="INVERSIN-A"/>
    <property type="match status" value="1"/>
</dbReference>
<evidence type="ECO:0000256" key="1">
    <source>
        <dbReference type="ARBA" id="ARBA00022737"/>
    </source>
</evidence>
<feature type="repeat" description="ANK" evidence="3">
    <location>
        <begin position="407"/>
        <end position="439"/>
    </location>
</feature>
<comment type="caution">
    <text evidence="5">The sequence shown here is derived from an EMBL/GenBank/DDBJ whole genome shotgun (WGS) entry which is preliminary data.</text>
</comment>
<feature type="repeat" description="ANK" evidence="3">
    <location>
        <begin position="518"/>
        <end position="550"/>
    </location>
</feature>
<feature type="compositionally biased region" description="Low complexity" evidence="4">
    <location>
        <begin position="86"/>
        <end position="95"/>
    </location>
</feature>
<dbReference type="SUPFAM" id="SSF48403">
    <property type="entry name" value="Ankyrin repeat"/>
    <property type="match status" value="1"/>
</dbReference>
<evidence type="ECO:0000256" key="3">
    <source>
        <dbReference type="PROSITE-ProRule" id="PRU00023"/>
    </source>
</evidence>
<feature type="repeat" description="ANK" evidence="3">
    <location>
        <begin position="440"/>
        <end position="463"/>
    </location>
</feature>
<feature type="region of interest" description="Disordered" evidence="4">
    <location>
        <begin position="86"/>
        <end position="114"/>
    </location>
</feature>
<dbReference type="InterPro" id="IPR036770">
    <property type="entry name" value="Ankyrin_rpt-contain_sf"/>
</dbReference>